<feature type="compositionally biased region" description="Basic residues" evidence="1">
    <location>
        <begin position="121"/>
        <end position="137"/>
    </location>
</feature>
<feature type="compositionally biased region" description="Low complexity" evidence="1">
    <location>
        <begin position="110"/>
        <end position="120"/>
    </location>
</feature>
<organism evidence="2">
    <name type="scientific">uncultured Thermomicrobiales bacterium</name>
    <dbReference type="NCBI Taxonomy" id="1645740"/>
    <lineage>
        <taxon>Bacteria</taxon>
        <taxon>Pseudomonadati</taxon>
        <taxon>Thermomicrobiota</taxon>
        <taxon>Thermomicrobia</taxon>
        <taxon>Thermomicrobiales</taxon>
        <taxon>environmental samples</taxon>
    </lineage>
</organism>
<reference evidence="2" key="1">
    <citation type="submission" date="2020-02" db="EMBL/GenBank/DDBJ databases">
        <authorList>
            <person name="Meier V. D."/>
        </authorList>
    </citation>
    <scope>NUCLEOTIDE SEQUENCE</scope>
    <source>
        <strain evidence="2">AVDCRST_MAG49</strain>
    </source>
</reference>
<name>A0A6J4VEX1_9BACT</name>
<dbReference type="GO" id="GO:0016491">
    <property type="term" value="F:oxidoreductase activity"/>
    <property type="evidence" value="ECO:0007669"/>
    <property type="project" value="UniProtKB-KW"/>
</dbReference>
<gene>
    <name evidence="2" type="ORF">AVDCRST_MAG49-4154</name>
</gene>
<feature type="compositionally biased region" description="Basic and acidic residues" evidence="1">
    <location>
        <begin position="39"/>
        <end position="57"/>
    </location>
</feature>
<feature type="region of interest" description="Disordered" evidence="1">
    <location>
        <begin position="1"/>
        <end position="386"/>
    </location>
</feature>
<evidence type="ECO:0000256" key="1">
    <source>
        <dbReference type="SAM" id="MobiDB-lite"/>
    </source>
</evidence>
<feature type="compositionally biased region" description="Basic and acidic residues" evidence="1">
    <location>
        <begin position="263"/>
        <end position="282"/>
    </location>
</feature>
<keyword evidence="2" id="KW-0560">Oxidoreductase</keyword>
<feature type="compositionally biased region" description="Basic and acidic residues" evidence="1">
    <location>
        <begin position="361"/>
        <end position="386"/>
    </location>
</feature>
<dbReference type="EC" id="1.3.99.2" evidence="2"/>
<dbReference type="AlphaFoldDB" id="A0A6J4VEX1"/>
<evidence type="ECO:0000313" key="2">
    <source>
        <dbReference type="EMBL" id="CAA9575763.1"/>
    </source>
</evidence>
<feature type="compositionally biased region" description="Basic and acidic residues" evidence="1">
    <location>
        <begin position="154"/>
        <end position="178"/>
    </location>
</feature>
<accession>A0A6J4VEX1</accession>
<feature type="compositionally biased region" description="Basic residues" evidence="1">
    <location>
        <begin position="58"/>
        <end position="67"/>
    </location>
</feature>
<feature type="compositionally biased region" description="Basic residues" evidence="1">
    <location>
        <begin position="179"/>
        <end position="197"/>
    </location>
</feature>
<sequence length="386" mass="43207">DDMFHVRAHGRAARPARHHPRVRRSRDRPPRRRVGRAARLPDRDHPPARRVGGDGRRLPGRVRRPRGGRGGAGGRRRGAGPDRLVGRGHRRRQRLDRGRADPPLRHRGAEAALAGAAGAGRAHRRLRQHRTGRRLRRPGGDHGRPPRGRLLGAQRREGVHDQRRDRPERLLHRHGADRGRRRRRPEHPDRPHRHPRLRAAEALPQARLARLRHPRAGLRRLPGAGRRRARAARQGRARVPDRARRRADRRRGDVGRPGPGRARAGDGLRQGADRLRRADRAAAGDPLQAGRPEDADRGGAAAHLPRGGAQGSRPADHRGGGGGQALRVGGRRPRRRGEPPDPRRLRLHRGVAGAALLPRRQGADHRRGHQRDPQVRDRPPDGPDRL</sequence>
<protein>
    <submittedName>
        <fullName evidence="2">Butyryl-CoA dehydrogenase</fullName>
        <ecNumber evidence="2">1.3.99.2</ecNumber>
    </submittedName>
</protein>
<dbReference type="EMBL" id="CADCWG010000302">
    <property type="protein sequence ID" value="CAA9575763.1"/>
    <property type="molecule type" value="Genomic_DNA"/>
</dbReference>
<feature type="non-terminal residue" evidence="2">
    <location>
        <position position="1"/>
    </location>
</feature>
<feature type="compositionally biased region" description="Basic residues" evidence="1">
    <location>
        <begin position="1"/>
        <end position="36"/>
    </location>
</feature>
<proteinExistence type="predicted"/>
<feature type="compositionally biased region" description="Basic residues" evidence="1">
    <location>
        <begin position="225"/>
        <end position="236"/>
    </location>
</feature>
<feature type="non-terminal residue" evidence="2">
    <location>
        <position position="386"/>
    </location>
</feature>
<feature type="compositionally biased region" description="Basic and acidic residues" evidence="1">
    <location>
        <begin position="95"/>
        <end position="109"/>
    </location>
</feature>
<feature type="compositionally biased region" description="Basic residues" evidence="1">
    <location>
        <begin position="209"/>
        <end position="218"/>
    </location>
</feature>